<dbReference type="SUPFAM" id="SSF53271">
    <property type="entry name" value="PRTase-like"/>
    <property type="match status" value="1"/>
</dbReference>
<dbReference type="InterPro" id="IPR005946">
    <property type="entry name" value="Rib-P_diPkinase"/>
</dbReference>
<dbReference type="Gene3D" id="3.40.50.2020">
    <property type="match status" value="1"/>
</dbReference>
<feature type="domain" description="Ribose-phosphate pyrophosphokinase N-terminal" evidence="3">
    <location>
        <begin position="21"/>
        <end position="77"/>
    </location>
</feature>
<feature type="non-terminal residue" evidence="4">
    <location>
        <position position="1"/>
    </location>
</feature>
<dbReference type="AlphaFoldDB" id="A0A7T8HM39"/>
<evidence type="ECO:0000313" key="5">
    <source>
        <dbReference type="Proteomes" id="UP000595437"/>
    </source>
</evidence>
<dbReference type="FunFam" id="3.40.50.2020:FF:000014">
    <property type="entry name" value="Ribose-phosphate pyrophosphokinase 1"/>
    <property type="match status" value="1"/>
</dbReference>
<accession>A0A7T8HM39</accession>
<dbReference type="OrthoDB" id="6331047at2759"/>
<dbReference type="GO" id="GO:0004749">
    <property type="term" value="F:ribose phosphate diphosphokinase activity"/>
    <property type="evidence" value="ECO:0007669"/>
    <property type="project" value="TreeGrafter"/>
</dbReference>
<dbReference type="PANTHER" id="PTHR10210">
    <property type="entry name" value="RIBOSE-PHOSPHATE DIPHOSPHOKINASE FAMILY MEMBER"/>
    <property type="match status" value="1"/>
</dbReference>
<dbReference type="GO" id="GO:0006164">
    <property type="term" value="P:purine nucleotide biosynthetic process"/>
    <property type="evidence" value="ECO:0007669"/>
    <property type="project" value="TreeGrafter"/>
</dbReference>
<dbReference type="GO" id="GO:0002189">
    <property type="term" value="C:ribose phosphate diphosphokinase complex"/>
    <property type="evidence" value="ECO:0007669"/>
    <property type="project" value="TreeGrafter"/>
</dbReference>
<dbReference type="InterPro" id="IPR029099">
    <property type="entry name" value="Pribosyltran_N"/>
</dbReference>
<organism evidence="4 5">
    <name type="scientific">Caligus rogercresseyi</name>
    <name type="common">Sea louse</name>
    <dbReference type="NCBI Taxonomy" id="217165"/>
    <lineage>
        <taxon>Eukaryota</taxon>
        <taxon>Metazoa</taxon>
        <taxon>Ecdysozoa</taxon>
        <taxon>Arthropoda</taxon>
        <taxon>Crustacea</taxon>
        <taxon>Multicrustacea</taxon>
        <taxon>Hexanauplia</taxon>
        <taxon>Copepoda</taxon>
        <taxon>Siphonostomatoida</taxon>
        <taxon>Caligidae</taxon>
        <taxon>Caligus</taxon>
    </lineage>
</organism>
<dbReference type="Proteomes" id="UP000595437">
    <property type="component" value="Chromosome 3"/>
</dbReference>
<dbReference type="GO" id="GO:0000287">
    <property type="term" value="F:magnesium ion binding"/>
    <property type="evidence" value="ECO:0007669"/>
    <property type="project" value="InterPro"/>
</dbReference>
<evidence type="ECO:0000313" key="4">
    <source>
        <dbReference type="EMBL" id="QQP52306.1"/>
    </source>
</evidence>
<dbReference type="PANTHER" id="PTHR10210:SF53">
    <property type="entry name" value="GH23275P"/>
    <property type="match status" value="1"/>
</dbReference>
<gene>
    <name evidence="4" type="ORF">FKW44_004422</name>
</gene>
<dbReference type="InterPro" id="IPR029057">
    <property type="entry name" value="PRTase-like"/>
</dbReference>
<protein>
    <submittedName>
        <fullName evidence="4">Phosphoribosyl pyrophosphate synthetase-associated protein 2</fullName>
    </submittedName>
</protein>
<evidence type="ECO:0000259" key="3">
    <source>
        <dbReference type="Pfam" id="PF13793"/>
    </source>
</evidence>
<evidence type="ECO:0000256" key="2">
    <source>
        <dbReference type="ARBA" id="ARBA00022727"/>
    </source>
</evidence>
<keyword evidence="2" id="KW-0545">Nucleotide biosynthesis</keyword>
<sequence>IHQSLSRISPLGSFVMEQRGMVILSGNSHPDLADDIAKNLGVRLGNSSVYHNTNRETMVEIQESVRGKDVYIVQTGSRYARPSRPSNKPKGPCLAFKVTPRKIIPQAWIKL</sequence>
<evidence type="ECO:0000256" key="1">
    <source>
        <dbReference type="ARBA" id="ARBA00006478"/>
    </source>
</evidence>
<dbReference type="GO" id="GO:0005737">
    <property type="term" value="C:cytoplasm"/>
    <property type="evidence" value="ECO:0007669"/>
    <property type="project" value="TreeGrafter"/>
</dbReference>
<keyword evidence="5" id="KW-1185">Reference proteome</keyword>
<name>A0A7T8HM39_CALRO</name>
<dbReference type="GO" id="GO:0006015">
    <property type="term" value="P:5-phosphoribose 1-diphosphate biosynthetic process"/>
    <property type="evidence" value="ECO:0007669"/>
    <property type="project" value="TreeGrafter"/>
</dbReference>
<reference evidence="5" key="1">
    <citation type="submission" date="2021-01" db="EMBL/GenBank/DDBJ databases">
        <title>Caligus Genome Assembly.</title>
        <authorList>
            <person name="Gallardo-Escarate C."/>
        </authorList>
    </citation>
    <scope>NUCLEOTIDE SEQUENCE [LARGE SCALE GENOMIC DNA]</scope>
</reference>
<dbReference type="SMART" id="SM01400">
    <property type="entry name" value="Pribosyltran_N"/>
    <property type="match status" value="1"/>
</dbReference>
<dbReference type="Pfam" id="PF13793">
    <property type="entry name" value="Pribosyltran_N"/>
    <property type="match status" value="1"/>
</dbReference>
<dbReference type="GO" id="GO:0005524">
    <property type="term" value="F:ATP binding"/>
    <property type="evidence" value="ECO:0007669"/>
    <property type="project" value="TreeGrafter"/>
</dbReference>
<proteinExistence type="inferred from homology"/>
<dbReference type="EMBL" id="CP045892">
    <property type="protein sequence ID" value="QQP52306.1"/>
    <property type="molecule type" value="Genomic_DNA"/>
</dbReference>
<comment type="similarity">
    <text evidence="1">Belongs to the ribose-phosphate pyrophosphokinase family.</text>
</comment>